<reference evidence="9 10" key="1">
    <citation type="journal article" date="2015" name="Fungal Genet. Biol.">
        <title>Evolution of novel wood decay mechanisms in Agaricales revealed by the genome sequences of Fistulina hepatica and Cylindrobasidium torrendii.</title>
        <authorList>
            <person name="Floudas D."/>
            <person name="Held B.W."/>
            <person name="Riley R."/>
            <person name="Nagy L.G."/>
            <person name="Koehler G."/>
            <person name="Ransdell A.S."/>
            <person name="Younus H."/>
            <person name="Chow J."/>
            <person name="Chiniquy J."/>
            <person name="Lipzen A."/>
            <person name="Tritt A."/>
            <person name="Sun H."/>
            <person name="Haridas S."/>
            <person name="LaButti K."/>
            <person name="Ohm R.A."/>
            <person name="Kues U."/>
            <person name="Blanchette R.A."/>
            <person name="Grigoriev I.V."/>
            <person name="Minto R.E."/>
            <person name="Hibbett D.S."/>
        </authorList>
    </citation>
    <scope>NUCLEOTIDE SEQUENCE [LARGE SCALE GENOMIC DNA]</scope>
    <source>
        <strain evidence="9 10">FP15055 ss-10</strain>
    </source>
</reference>
<evidence type="ECO:0000256" key="1">
    <source>
        <dbReference type="ARBA" id="ARBA00004123"/>
    </source>
</evidence>
<dbReference type="OrthoDB" id="3251057at2759"/>
<dbReference type="Proteomes" id="UP000054007">
    <property type="component" value="Unassembled WGS sequence"/>
</dbReference>
<feature type="compositionally biased region" description="Low complexity" evidence="7">
    <location>
        <begin position="51"/>
        <end position="60"/>
    </location>
</feature>
<dbReference type="GO" id="GO:0008270">
    <property type="term" value="F:zinc ion binding"/>
    <property type="evidence" value="ECO:0007669"/>
    <property type="project" value="UniProtKB-KW"/>
</dbReference>
<evidence type="ECO:0000256" key="2">
    <source>
        <dbReference type="ARBA" id="ARBA00022723"/>
    </source>
</evidence>
<feature type="region of interest" description="Disordered" evidence="7">
    <location>
        <begin position="1"/>
        <end position="118"/>
    </location>
</feature>
<evidence type="ECO:0000256" key="7">
    <source>
        <dbReference type="SAM" id="MobiDB-lite"/>
    </source>
</evidence>
<evidence type="ECO:0000256" key="4">
    <source>
        <dbReference type="ARBA" id="ARBA00022833"/>
    </source>
</evidence>
<keyword evidence="2" id="KW-0479">Metal-binding</keyword>
<keyword evidence="4" id="KW-0862">Zinc</keyword>
<accession>A0A0D7AVF8</accession>
<dbReference type="GO" id="GO:0046983">
    <property type="term" value="F:protein dimerization activity"/>
    <property type="evidence" value="ECO:0007669"/>
    <property type="project" value="InterPro"/>
</dbReference>
<evidence type="ECO:0000313" key="9">
    <source>
        <dbReference type="EMBL" id="KIY61256.1"/>
    </source>
</evidence>
<dbReference type="EMBL" id="KN880996">
    <property type="protein sequence ID" value="KIY61256.1"/>
    <property type="molecule type" value="Genomic_DNA"/>
</dbReference>
<dbReference type="GO" id="GO:0005634">
    <property type="term" value="C:nucleus"/>
    <property type="evidence" value="ECO:0007669"/>
    <property type="project" value="UniProtKB-SubCell"/>
</dbReference>
<dbReference type="PANTHER" id="PTHR46481:SF10">
    <property type="entry name" value="ZINC FINGER BED DOMAIN-CONTAINING PROTEIN 39"/>
    <property type="match status" value="1"/>
</dbReference>
<dbReference type="SUPFAM" id="SSF53098">
    <property type="entry name" value="Ribonuclease H-like"/>
    <property type="match status" value="1"/>
</dbReference>
<protein>
    <recommendedName>
        <fullName evidence="8">HAT C-terminal dimerisation domain-containing protein</fullName>
    </recommendedName>
</protein>
<dbReference type="Pfam" id="PF05699">
    <property type="entry name" value="Dimer_Tnp_hAT"/>
    <property type="match status" value="1"/>
</dbReference>
<dbReference type="PANTHER" id="PTHR46481">
    <property type="entry name" value="ZINC FINGER BED DOMAIN-CONTAINING PROTEIN 4"/>
    <property type="match status" value="1"/>
</dbReference>
<evidence type="ECO:0000256" key="6">
    <source>
        <dbReference type="SAM" id="Coils"/>
    </source>
</evidence>
<feature type="compositionally biased region" description="Polar residues" evidence="7">
    <location>
        <begin position="91"/>
        <end position="100"/>
    </location>
</feature>
<feature type="compositionally biased region" description="Low complexity" evidence="7">
    <location>
        <begin position="17"/>
        <end position="38"/>
    </location>
</feature>
<comment type="subcellular location">
    <subcellularLocation>
        <location evidence="1">Nucleus</location>
    </subcellularLocation>
</comment>
<dbReference type="InterPro" id="IPR012337">
    <property type="entry name" value="RNaseH-like_sf"/>
</dbReference>
<name>A0A0D7AVF8_9AGAR</name>
<proteinExistence type="predicted"/>
<feature type="compositionally biased region" description="Acidic residues" evidence="7">
    <location>
        <begin position="101"/>
        <end position="116"/>
    </location>
</feature>
<organism evidence="9 10">
    <name type="scientific">Cylindrobasidium torrendii FP15055 ss-10</name>
    <dbReference type="NCBI Taxonomy" id="1314674"/>
    <lineage>
        <taxon>Eukaryota</taxon>
        <taxon>Fungi</taxon>
        <taxon>Dikarya</taxon>
        <taxon>Basidiomycota</taxon>
        <taxon>Agaricomycotina</taxon>
        <taxon>Agaricomycetes</taxon>
        <taxon>Agaricomycetidae</taxon>
        <taxon>Agaricales</taxon>
        <taxon>Marasmiineae</taxon>
        <taxon>Physalacriaceae</taxon>
        <taxon>Cylindrobasidium</taxon>
    </lineage>
</organism>
<dbReference type="AlphaFoldDB" id="A0A0D7AVF8"/>
<sequence length="846" mass="94748">MSKTPRKKGATSSRVAEAPQSSESDAPSSQSDAPSSQSESRKRARSGTIVARAGRSRAPSRPQPPKRARKTQTAVLSDDDDDISQDEEDNPSTGSVPSSADDNDEDRSMDIDDDASAGETIEQARAALARRKKKWTSKVYDHFEDEPRLRLNPKTQVYDTVFVCIFDPTVTVTRCPTDTGTSNLKRHMDHCAADPDASHQTTLDDWRSSYSKGKHRLYWVEEVSVHHRPFLLAGDPPLVNMQEMLRPNTSCPNPAMVTRDLHDVYTLTRTHIQEELAANDFAKHLVFDGWASASRRSFTGIGAAFFNGEKIVFRHLDLVPLTSVHSASYLARKTVTTTDFFAISNDLLGMVGDNHNVNPRMVDTMATQLLPSDTMVGVDTFVGCADHQVDLSVRAGVSLITGKKEMQGVSDFRNGDDDDESATLLAEINDIPDLEDLAYMDNVDLETQQEELEQWEQVLAEVEEVKDLSEEELAIGISAATKVLRLGRRVYNNGFMQDRLKDICETLTMRVELMVRAVVTRWVSLRPVFQRAVYLELPLRELVNEAVFNKDKKRMLKKYQLSSTETRVLKEVGELLELAELAIKHMSRTEVSLIWHVIPVYDVYIDELDAKLLDHSLLKVTRAVAARMRTVALKYYSKTDDNRVMRIAMIMVPFYKTGYFVDHGWEAEWIAIALDLVRHEWQNRYKKGITANTPSTNNVDTASTTRNRFAEIASKSYGTSSHGSDALECYLETPALSSAVDPIAYWAASLDKPDRHGVIVRTGMGQLSKMALDYLSIPATSVDIERMFSHAGQTVTPRRQNLSEETTRELVMTGRWFSSGVVPRDAAVNILDSKQSRKGKGKAKAD</sequence>
<evidence type="ECO:0000256" key="5">
    <source>
        <dbReference type="ARBA" id="ARBA00023242"/>
    </source>
</evidence>
<feature type="compositionally biased region" description="Acidic residues" evidence="7">
    <location>
        <begin position="77"/>
        <end position="90"/>
    </location>
</feature>
<keyword evidence="10" id="KW-1185">Reference proteome</keyword>
<feature type="domain" description="HAT C-terminal dimerisation" evidence="8">
    <location>
        <begin position="764"/>
        <end position="816"/>
    </location>
</feature>
<evidence type="ECO:0000313" key="10">
    <source>
        <dbReference type="Proteomes" id="UP000054007"/>
    </source>
</evidence>
<keyword evidence="5" id="KW-0539">Nucleus</keyword>
<evidence type="ECO:0000256" key="3">
    <source>
        <dbReference type="ARBA" id="ARBA00022771"/>
    </source>
</evidence>
<gene>
    <name evidence="9" type="ORF">CYLTODRAFT_460015</name>
</gene>
<feature type="coiled-coil region" evidence="6">
    <location>
        <begin position="445"/>
        <end position="472"/>
    </location>
</feature>
<evidence type="ECO:0000259" key="8">
    <source>
        <dbReference type="Pfam" id="PF05699"/>
    </source>
</evidence>
<dbReference type="InterPro" id="IPR008906">
    <property type="entry name" value="HATC_C_dom"/>
</dbReference>
<dbReference type="InterPro" id="IPR052035">
    <property type="entry name" value="ZnF_BED_domain_contain"/>
</dbReference>
<keyword evidence="6" id="KW-0175">Coiled coil</keyword>
<keyword evidence="3" id="KW-0863">Zinc-finger</keyword>